<dbReference type="CDD" id="cd02440">
    <property type="entry name" value="AdoMet_MTases"/>
    <property type="match status" value="1"/>
</dbReference>
<name>A0A1V0UMX5_STRVN</name>
<gene>
    <name evidence="2" type="ORF">B1H20_32735</name>
</gene>
<evidence type="ECO:0000259" key="1">
    <source>
        <dbReference type="Pfam" id="PF08241"/>
    </source>
</evidence>
<dbReference type="InterPro" id="IPR013216">
    <property type="entry name" value="Methyltransf_11"/>
</dbReference>
<evidence type="ECO:0000313" key="2">
    <source>
        <dbReference type="EMBL" id="ARF66491.1"/>
    </source>
</evidence>
<feature type="domain" description="Methyltransferase type 11" evidence="1">
    <location>
        <begin position="147"/>
        <end position="237"/>
    </location>
</feature>
<dbReference type="KEGG" id="svu:B1H20_32735"/>
<dbReference type="SUPFAM" id="SSF53335">
    <property type="entry name" value="S-adenosyl-L-methionine-dependent methyltransferases"/>
    <property type="match status" value="1"/>
</dbReference>
<dbReference type="AlphaFoldDB" id="A0A1V0UMX5"/>
<organism evidence="2 3">
    <name type="scientific">Streptomyces violaceoruber</name>
    <dbReference type="NCBI Taxonomy" id="1935"/>
    <lineage>
        <taxon>Bacteria</taxon>
        <taxon>Bacillati</taxon>
        <taxon>Actinomycetota</taxon>
        <taxon>Actinomycetes</taxon>
        <taxon>Kitasatosporales</taxon>
        <taxon>Streptomycetaceae</taxon>
        <taxon>Streptomyces</taxon>
        <taxon>Streptomyces violaceoruber group</taxon>
    </lineage>
</organism>
<accession>A0A1V0UMX5</accession>
<evidence type="ECO:0000313" key="3">
    <source>
        <dbReference type="Proteomes" id="UP000192445"/>
    </source>
</evidence>
<dbReference type="InterPro" id="IPR029063">
    <property type="entry name" value="SAM-dependent_MTases_sf"/>
</dbReference>
<dbReference type="Proteomes" id="UP000192445">
    <property type="component" value="Chromosome"/>
</dbReference>
<sequence>MGRHHLEHLPSAPLFRMAHDQALPFPIVPAHTLIVRVGRKSVPARHESMTDSDVAGYGTYAEHFSPSPPLCGIQSIRRPWPPRPSKSATFRGEWQTQGYPRRRGEMREQYVEALLYDWHNQHKLRDQRLDLEYWLTLVPPQQNTVVLGAGTGRVASPLATRPGSRVVAVDLSRRRLARIPAAPGLHPVCADMRRLPLSRTADQVVVPYSTFQLLRTAEDRERALAEAVRIMRPGATLHIDVSSNFDLRESSDWQRVLSASCEEVSRQPVEEWERTRSHPDHILIDKTFRTDECVLLRFTEHWTHLRALNLEAALVRAGLALERVDHGYGGGASPHRRIYHARRPL</sequence>
<proteinExistence type="predicted"/>
<dbReference type="STRING" id="1935.B1H20_32735"/>
<protein>
    <recommendedName>
        <fullName evidence="1">Methyltransferase type 11 domain-containing protein</fullName>
    </recommendedName>
</protein>
<reference evidence="2 3" key="1">
    <citation type="submission" date="2017-03" db="EMBL/GenBank/DDBJ databases">
        <title>Complete Genome Sequence of a natural compounds producer, Streptomyces violaceus S21.</title>
        <authorList>
            <person name="Zhong C."/>
            <person name="Zhao Z."/>
            <person name="Fu J."/>
            <person name="Zong G."/>
            <person name="Qin R."/>
            <person name="Cao G."/>
        </authorList>
    </citation>
    <scope>NUCLEOTIDE SEQUENCE [LARGE SCALE GENOMIC DNA]</scope>
    <source>
        <strain evidence="2 3">S21</strain>
    </source>
</reference>
<dbReference type="Gene3D" id="3.40.50.150">
    <property type="entry name" value="Vaccinia Virus protein VP39"/>
    <property type="match status" value="1"/>
</dbReference>
<dbReference type="GO" id="GO:0008757">
    <property type="term" value="F:S-adenosylmethionine-dependent methyltransferase activity"/>
    <property type="evidence" value="ECO:0007669"/>
    <property type="project" value="InterPro"/>
</dbReference>
<dbReference type="Pfam" id="PF08241">
    <property type="entry name" value="Methyltransf_11"/>
    <property type="match status" value="1"/>
</dbReference>
<dbReference type="EMBL" id="CP020570">
    <property type="protein sequence ID" value="ARF66491.1"/>
    <property type="molecule type" value="Genomic_DNA"/>
</dbReference>